<dbReference type="InterPro" id="IPR001387">
    <property type="entry name" value="Cro/C1-type_HTH"/>
</dbReference>
<gene>
    <name evidence="2" type="ORF">EDC19_0053</name>
</gene>
<dbReference type="NCBIfam" id="TIGR00229">
    <property type="entry name" value="sensory_box"/>
    <property type="match status" value="1"/>
</dbReference>
<dbReference type="Gene3D" id="3.30.450.20">
    <property type="entry name" value="PAS domain"/>
    <property type="match status" value="1"/>
</dbReference>
<accession>A0A4R1N3J8</accession>
<dbReference type="Gene3D" id="1.10.260.40">
    <property type="entry name" value="lambda repressor-like DNA-binding domains"/>
    <property type="match status" value="1"/>
</dbReference>
<dbReference type="SUPFAM" id="SSF47413">
    <property type="entry name" value="lambda repressor-like DNA-binding domains"/>
    <property type="match status" value="1"/>
</dbReference>
<dbReference type="Pfam" id="PF01381">
    <property type="entry name" value="HTH_3"/>
    <property type="match status" value="1"/>
</dbReference>
<evidence type="ECO:0000313" key="3">
    <source>
        <dbReference type="Proteomes" id="UP000294545"/>
    </source>
</evidence>
<dbReference type="OrthoDB" id="9811208at2"/>
<sequence>MTKLDNYLKKARENIMTQRELAKRIGVGYPYISKLENNKEHNPSDNVLYKISKALNLDIDELFIQANKITPDLYEFLLNEPDLIQILRVLMDNKSLLKELKKHIQEREDYLSCVFNHTNKIILITNKSTGKIVQANEVAQKFYGYSNNEWSTLSVKNIDCLTDSIVKENIKRPNSKTRNGYITKHKLKKGDIVKVRIYSKTIVCNNKTYIMNTIYPFNCHKINEKEDIKENKT</sequence>
<name>A0A4R1N3J8_9FIRM</name>
<dbReference type="GO" id="GO:0003677">
    <property type="term" value="F:DNA binding"/>
    <property type="evidence" value="ECO:0007669"/>
    <property type="project" value="InterPro"/>
</dbReference>
<evidence type="ECO:0000259" key="1">
    <source>
        <dbReference type="PROSITE" id="PS50943"/>
    </source>
</evidence>
<dbReference type="RefSeq" id="WP_132278769.1">
    <property type="nucleotide sequence ID" value="NZ_SMGQ01000001.1"/>
</dbReference>
<dbReference type="InterPro" id="IPR010982">
    <property type="entry name" value="Lambda_DNA-bd_dom_sf"/>
</dbReference>
<comment type="caution">
    <text evidence="2">The sequence shown here is derived from an EMBL/GenBank/DDBJ whole genome shotgun (WGS) entry which is preliminary data.</text>
</comment>
<dbReference type="SMART" id="SM00530">
    <property type="entry name" value="HTH_XRE"/>
    <property type="match status" value="1"/>
</dbReference>
<dbReference type="AlphaFoldDB" id="A0A4R1N3J8"/>
<dbReference type="SUPFAM" id="SSF55785">
    <property type="entry name" value="PYP-like sensor domain (PAS domain)"/>
    <property type="match status" value="1"/>
</dbReference>
<feature type="domain" description="HTH cro/C1-type" evidence="1">
    <location>
        <begin position="16"/>
        <end position="62"/>
    </location>
</feature>
<proteinExistence type="predicted"/>
<dbReference type="CDD" id="cd00093">
    <property type="entry name" value="HTH_XRE"/>
    <property type="match status" value="1"/>
</dbReference>
<dbReference type="Proteomes" id="UP000294545">
    <property type="component" value="Unassembled WGS sequence"/>
</dbReference>
<dbReference type="EMBL" id="SMGQ01000001">
    <property type="protein sequence ID" value="TCL00072.1"/>
    <property type="molecule type" value="Genomic_DNA"/>
</dbReference>
<keyword evidence="3" id="KW-1185">Reference proteome</keyword>
<protein>
    <submittedName>
        <fullName evidence="2">PAS domain S-box-containing protein</fullName>
    </submittedName>
</protein>
<reference evidence="2 3" key="1">
    <citation type="submission" date="2019-03" db="EMBL/GenBank/DDBJ databases">
        <title>Genomic Encyclopedia of Type Strains, Phase IV (KMG-IV): sequencing the most valuable type-strain genomes for metagenomic binning, comparative biology and taxonomic classification.</title>
        <authorList>
            <person name="Goeker M."/>
        </authorList>
    </citation>
    <scope>NUCLEOTIDE SEQUENCE [LARGE SCALE GENOMIC DNA]</scope>
    <source>
        <strain evidence="2 3">DSM 24176</strain>
    </source>
</reference>
<dbReference type="InterPro" id="IPR035965">
    <property type="entry name" value="PAS-like_dom_sf"/>
</dbReference>
<dbReference type="InterPro" id="IPR000014">
    <property type="entry name" value="PAS"/>
</dbReference>
<evidence type="ECO:0000313" key="2">
    <source>
        <dbReference type="EMBL" id="TCL00072.1"/>
    </source>
</evidence>
<organism evidence="2 3">
    <name type="scientific">Natranaerovirga hydrolytica</name>
    <dbReference type="NCBI Taxonomy" id="680378"/>
    <lineage>
        <taxon>Bacteria</taxon>
        <taxon>Bacillati</taxon>
        <taxon>Bacillota</taxon>
        <taxon>Clostridia</taxon>
        <taxon>Lachnospirales</taxon>
        <taxon>Natranaerovirgaceae</taxon>
        <taxon>Natranaerovirga</taxon>
    </lineage>
</organism>
<dbReference type="PROSITE" id="PS50943">
    <property type="entry name" value="HTH_CROC1"/>
    <property type="match status" value="1"/>
</dbReference>